<evidence type="ECO:0000313" key="4">
    <source>
        <dbReference type="Proteomes" id="UP000078116"/>
    </source>
</evidence>
<dbReference type="EMBL" id="LXJZ01000129">
    <property type="protein sequence ID" value="OAJ59666.1"/>
    <property type="molecule type" value="Genomic_DNA"/>
</dbReference>
<dbReference type="AlphaFoldDB" id="A0A1A9NFQ9"/>
<evidence type="ECO:0000313" key="2">
    <source>
        <dbReference type="EMBL" id="OAJ64958.1"/>
    </source>
</evidence>
<evidence type="ECO:0000313" key="1">
    <source>
        <dbReference type="EMBL" id="OAJ59666.1"/>
    </source>
</evidence>
<dbReference type="Proteomes" id="UP000077961">
    <property type="component" value="Unassembled WGS sequence"/>
</dbReference>
<organism evidence="2 4">
    <name type="scientific">Paraburkholderia ginsengiterrae</name>
    <dbReference type="NCBI Taxonomy" id="1462993"/>
    <lineage>
        <taxon>Bacteria</taxon>
        <taxon>Pseudomonadati</taxon>
        <taxon>Pseudomonadota</taxon>
        <taxon>Betaproteobacteria</taxon>
        <taxon>Burkholderiales</taxon>
        <taxon>Burkholderiaceae</taxon>
        <taxon>Paraburkholderia</taxon>
    </lineage>
</organism>
<reference evidence="3 4" key="1">
    <citation type="submission" date="2016-04" db="EMBL/GenBank/DDBJ databases">
        <title>Reclassification of Paraburkholderia panaciterrae (Farh et al. 2015) Dobritsa &amp; Samadpour 2016 as a later homotypic synonym of Paraburkholderia ginsengiterrae (Farh et al. 2015) Dobritsa &amp; Samadpour 2016.</title>
        <authorList>
            <person name="Dobritsa A.P."/>
            <person name="Kutumbaka K."/>
            <person name="Samadpour M."/>
        </authorList>
    </citation>
    <scope>NUCLEOTIDE SEQUENCE [LARGE SCALE GENOMIC DNA]</scope>
    <source>
        <strain evidence="2 4">DCY85</strain>
        <strain evidence="1 3">DCY85-1</strain>
    </source>
</reference>
<dbReference type="Proteomes" id="UP000078116">
    <property type="component" value="Unassembled WGS sequence"/>
</dbReference>
<name>A0A1A9NFQ9_9BURK</name>
<keyword evidence="3" id="KW-1185">Reference proteome</keyword>
<dbReference type="STRING" id="1462993.A6V36_27125"/>
<evidence type="ECO:0000313" key="3">
    <source>
        <dbReference type="Proteomes" id="UP000077961"/>
    </source>
</evidence>
<comment type="caution">
    <text evidence="2">The sequence shown here is derived from an EMBL/GenBank/DDBJ whole genome shotgun (WGS) entry which is preliminary data.</text>
</comment>
<proteinExistence type="predicted"/>
<gene>
    <name evidence="1" type="ORF">A6V36_27125</name>
    <name evidence="2" type="ORF">A6V37_16395</name>
</gene>
<protein>
    <submittedName>
        <fullName evidence="2">Uncharacterized protein</fullName>
    </submittedName>
</protein>
<accession>A0A1A9NFQ9</accession>
<sequence length="67" mass="7558">MMRFQPGNDRESFIRKAYNLPNITPTPKLNRCAESAMLTLIVNETKMLAVQVPCAHETNLKLRGAGR</sequence>
<dbReference type="EMBL" id="LXKA01000065">
    <property type="protein sequence ID" value="OAJ64958.1"/>
    <property type="molecule type" value="Genomic_DNA"/>
</dbReference>